<comment type="caution">
    <text evidence="2">The sequence shown here is derived from an EMBL/GenBank/DDBJ whole genome shotgun (WGS) entry which is preliminary data.</text>
</comment>
<feature type="domain" description="Helix-hairpin-helix DNA-binding motif class 1" evidence="1">
    <location>
        <begin position="330"/>
        <end position="349"/>
    </location>
</feature>
<dbReference type="Gene3D" id="1.10.150.320">
    <property type="entry name" value="Photosystem II 12 kDa extrinsic protein"/>
    <property type="match status" value="1"/>
</dbReference>
<dbReference type="Proteomes" id="UP001250932">
    <property type="component" value="Unassembled WGS sequence"/>
</dbReference>
<gene>
    <name evidence="2" type="ORF">PPG34_17120</name>
</gene>
<accession>A0ABU3KC30</accession>
<dbReference type="SUPFAM" id="SSF47781">
    <property type="entry name" value="RuvA domain 2-like"/>
    <property type="match status" value="1"/>
</dbReference>
<dbReference type="SMART" id="SM00278">
    <property type="entry name" value="HhH1"/>
    <property type="match status" value="2"/>
</dbReference>
<feature type="domain" description="Helix-hairpin-helix DNA-binding motif class 1" evidence="1">
    <location>
        <begin position="359"/>
        <end position="378"/>
    </location>
</feature>
<dbReference type="PANTHER" id="PTHR21180:SF32">
    <property type="entry name" value="ENDONUCLEASE_EXONUCLEASE_PHOSPHATASE FAMILY DOMAIN-CONTAINING PROTEIN 1"/>
    <property type="match status" value="1"/>
</dbReference>
<keyword evidence="3" id="KW-1185">Reference proteome</keyword>
<reference evidence="2 3" key="1">
    <citation type="journal article" date="2023" name="ISME J.">
        <title>Cultivation and genomic characterization of novel and ubiquitous marine nitrite-oxidizing bacteria from the Nitrospirales.</title>
        <authorList>
            <person name="Mueller A.J."/>
            <person name="Daebeler A."/>
            <person name="Herbold C.W."/>
            <person name="Kirkegaard R.H."/>
            <person name="Daims H."/>
        </authorList>
    </citation>
    <scope>NUCLEOTIDE SEQUENCE [LARGE SCALE GENOMIC DNA]</scope>
    <source>
        <strain evidence="2 3">EB</strain>
    </source>
</reference>
<dbReference type="Pfam" id="PF12836">
    <property type="entry name" value="HHH_3"/>
    <property type="match status" value="1"/>
</dbReference>
<organism evidence="2 3">
    <name type="scientific">Candidatus Nitronereus thalassa</name>
    <dbReference type="NCBI Taxonomy" id="3020898"/>
    <lineage>
        <taxon>Bacteria</taxon>
        <taxon>Pseudomonadati</taxon>
        <taxon>Nitrospirota</taxon>
        <taxon>Nitrospiria</taxon>
        <taxon>Nitrospirales</taxon>
        <taxon>Nitrospiraceae</taxon>
        <taxon>Candidatus Nitronereus</taxon>
    </lineage>
</organism>
<dbReference type="InterPro" id="IPR003583">
    <property type="entry name" value="Hlx-hairpin-Hlx_DNA-bd_motif"/>
</dbReference>
<dbReference type="PANTHER" id="PTHR21180">
    <property type="entry name" value="ENDONUCLEASE/EXONUCLEASE/PHOSPHATASE FAMILY DOMAIN-CONTAINING PROTEIN 1"/>
    <property type="match status" value="1"/>
</dbReference>
<dbReference type="InterPro" id="IPR051675">
    <property type="entry name" value="Endo/Exo/Phosphatase_dom_1"/>
</dbReference>
<dbReference type="EMBL" id="JAQOUE010000002">
    <property type="protein sequence ID" value="MDT7044075.1"/>
    <property type="molecule type" value="Genomic_DNA"/>
</dbReference>
<dbReference type="RefSeq" id="WP_313834661.1">
    <property type="nucleotide sequence ID" value="NZ_JAQOUE010000002.1"/>
</dbReference>
<evidence type="ECO:0000313" key="3">
    <source>
        <dbReference type="Proteomes" id="UP001250932"/>
    </source>
</evidence>
<evidence type="ECO:0000259" key="1">
    <source>
        <dbReference type="SMART" id="SM00278"/>
    </source>
</evidence>
<evidence type="ECO:0000313" key="2">
    <source>
        <dbReference type="EMBL" id="MDT7044075.1"/>
    </source>
</evidence>
<proteinExistence type="predicted"/>
<protein>
    <submittedName>
        <fullName evidence="2">Helix-hairpin-helix domain-containing protein</fullName>
    </submittedName>
</protein>
<dbReference type="InterPro" id="IPR010994">
    <property type="entry name" value="RuvA_2-like"/>
</dbReference>
<name>A0ABU3KC30_9BACT</name>
<sequence>MSGKSSRCLQLLEEVVHELQSGKHGYVTRAIRKLELTAELLDDAELSSWCKFHLGHYVLKIKNYEGGEAKEYFMKFLAPALKEIRASIEIEELNPRFNKAGGGFESVEIIEQKIEQFNKSKTGNDGTYYHNNLMSTLSSVANAASVRAARLYSALAFGEIPKQHFDFIRDRVDNLLLDVCPDAIEQFMKAYERLSSGNSEDWSLALTVCRRVIKAVADAIYPPTTAKAGDRDLGEPQYINRLWAFLDENLPASSDKDLAKAHVDYLGSFLHRLDRKASKGVHAKVTHEEAVRSVLYTYLTLGDLLEFAPFEVRKKVAGPTKVDLNTASLEELAIVPGITRGIAKQIVKLRIQMPLSNVEDLKKIKGVGPKTVERLKQHVVTLPTDQNSGQKARK</sequence>